<organism evidence="2 3">
    <name type="scientific">Flavobacterium chungnamense</name>
    <dbReference type="NCBI Taxonomy" id="706182"/>
    <lineage>
        <taxon>Bacteria</taxon>
        <taxon>Pseudomonadati</taxon>
        <taxon>Bacteroidota</taxon>
        <taxon>Flavobacteriia</taxon>
        <taxon>Flavobacteriales</taxon>
        <taxon>Flavobacteriaceae</taxon>
        <taxon>Flavobacterium</taxon>
    </lineage>
</organism>
<dbReference type="EMBL" id="BAABCS010000014">
    <property type="protein sequence ID" value="GAA4048949.1"/>
    <property type="molecule type" value="Genomic_DNA"/>
</dbReference>
<gene>
    <name evidence="2" type="ORF">GCM10022388_13360</name>
</gene>
<dbReference type="Proteomes" id="UP001500426">
    <property type="component" value="Unassembled WGS sequence"/>
</dbReference>
<reference evidence="3" key="1">
    <citation type="journal article" date="2019" name="Int. J. Syst. Evol. Microbiol.">
        <title>The Global Catalogue of Microorganisms (GCM) 10K type strain sequencing project: providing services to taxonomists for standard genome sequencing and annotation.</title>
        <authorList>
            <consortium name="The Broad Institute Genomics Platform"/>
            <consortium name="The Broad Institute Genome Sequencing Center for Infectious Disease"/>
            <person name="Wu L."/>
            <person name="Ma J."/>
        </authorList>
    </citation>
    <scope>NUCLEOTIDE SEQUENCE [LARGE SCALE GENOMIC DNA]</scope>
    <source>
        <strain evidence="3">JCM 17068</strain>
    </source>
</reference>
<comment type="caution">
    <text evidence="2">The sequence shown here is derived from an EMBL/GenBank/DDBJ whole genome shotgun (WGS) entry which is preliminary data.</text>
</comment>
<evidence type="ECO:0000313" key="2">
    <source>
        <dbReference type="EMBL" id="GAA4048949.1"/>
    </source>
</evidence>
<accession>A0ABP7UP83</accession>
<evidence type="ECO:0000256" key="1">
    <source>
        <dbReference type="SAM" id="SignalP"/>
    </source>
</evidence>
<sequence length="187" mass="21514">MKSIKYLSILFLIVCFSNNCYSQKNTKLKTIGGRTKTSNPNIPYIYENGFSDYEVVKQATLNSKDSSAVYTLKFNAVASAMYTQKIMFDKFGKWTTAVPSGNNNGFILIWENIKLFNDKEELFTIMASGTESLEEMFAAVLVFDSKNNNCLSEKSEFKKEIIDYFSNAIIHLNKDKTFYEKYRTMKN</sequence>
<keyword evidence="3" id="KW-1185">Reference proteome</keyword>
<name>A0ABP7UP83_9FLAO</name>
<evidence type="ECO:0000313" key="3">
    <source>
        <dbReference type="Proteomes" id="UP001500426"/>
    </source>
</evidence>
<proteinExistence type="predicted"/>
<dbReference type="RefSeq" id="WP_345092533.1">
    <property type="nucleotide sequence ID" value="NZ_BAABCS010000014.1"/>
</dbReference>
<keyword evidence="1" id="KW-0732">Signal</keyword>
<feature type="chain" id="PRO_5046571018" description="DUF4825 domain-containing protein" evidence="1">
    <location>
        <begin position="23"/>
        <end position="187"/>
    </location>
</feature>
<evidence type="ECO:0008006" key="4">
    <source>
        <dbReference type="Google" id="ProtNLM"/>
    </source>
</evidence>
<feature type="signal peptide" evidence="1">
    <location>
        <begin position="1"/>
        <end position="22"/>
    </location>
</feature>
<protein>
    <recommendedName>
        <fullName evidence="4">DUF4825 domain-containing protein</fullName>
    </recommendedName>
</protein>